<gene>
    <name evidence="1" type="ORF">CR513_54756</name>
</gene>
<feature type="non-terminal residue" evidence="1">
    <location>
        <position position="1"/>
    </location>
</feature>
<dbReference type="EMBL" id="QJKJ01013424">
    <property type="protein sequence ID" value="RDX66465.1"/>
    <property type="molecule type" value="Genomic_DNA"/>
</dbReference>
<name>A0A371EK73_MUCPR</name>
<protein>
    <submittedName>
        <fullName evidence="1">Uncharacterized protein</fullName>
    </submittedName>
</protein>
<feature type="non-terminal residue" evidence="1">
    <location>
        <position position="118"/>
    </location>
</feature>
<dbReference type="Proteomes" id="UP000257109">
    <property type="component" value="Unassembled WGS sequence"/>
</dbReference>
<sequence length="118" mass="13870">ALIFDSTFPYYLIPGDNLGIIITLLQFNGEKVKDLWNDLKQRFFVYNDVRIYQLKTNNANSKHFRQNMIANDYVESVQNLFKLRLLQNLCRIVVIEGHSPIVENMVMKPMTIFKLVDT</sequence>
<keyword evidence="2" id="KW-1185">Reference proteome</keyword>
<comment type="caution">
    <text evidence="1">The sequence shown here is derived from an EMBL/GenBank/DDBJ whole genome shotgun (WGS) entry which is preliminary data.</text>
</comment>
<evidence type="ECO:0000313" key="2">
    <source>
        <dbReference type="Proteomes" id="UP000257109"/>
    </source>
</evidence>
<organism evidence="1 2">
    <name type="scientific">Mucuna pruriens</name>
    <name type="common">Velvet bean</name>
    <name type="synonym">Dolichos pruriens</name>
    <dbReference type="NCBI Taxonomy" id="157652"/>
    <lineage>
        <taxon>Eukaryota</taxon>
        <taxon>Viridiplantae</taxon>
        <taxon>Streptophyta</taxon>
        <taxon>Embryophyta</taxon>
        <taxon>Tracheophyta</taxon>
        <taxon>Spermatophyta</taxon>
        <taxon>Magnoliopsida</taxon>
        <taxon>eudicotyledons</taxon>
        <taxon>Gunneridae</taxon>
        <taxon>Pentapetalae</taxon>
        <taxon>rosids</taxon>
        <taxon>fabids</taxon>
        <taxon>Fabales</taxon>
        <taxon>Fabaceae</taxon>
        <taxon>Papilionoideae</taxon>
        <taxon>50 kb inversion clade</taxon>
        <taxon>NPAAA clade</taxon>
        <taxon>indigoferoid/millettioid clade</taxon>
        <taxon>Phaseoleae</taxon>
        <taxon>Mucuna</taxon>
    </lineage>
</organism>
<evidence type="ECO:0000313" key="1">
    <source>
        <dbReference type="EMBL" id="RDX66465.1"/>
    </source>
</evidence>
<accession>A0A371EK73</accession>
<proteinExistence type="predicted"/>
<dbReference type="AlphaFoldDB" id="A0A371EK73"/>
<reference evidence="1" key="1">
    <citation type="submission" date="2018-05" db="EMBL/GenBank/DDBJ databases">
        <title>Draft genome of Mucuna pruriens seed.</title>
        <authorList>
            <person name="Nnadi N.E."/>
            <person name="Vos R."/>
            <person name="Hasami M.H."/>
            <person name="Devisetty U.K."/>
            <person name="Aguiy J.C."/>
        </authorList>
    </citation>
    <scope>NUCLEOTIDE SEQUENCE [LARGE SCALE GENOMIC DNA]</scope>
    <source>
        <strain evidence="1">JCA_2017</strain>
    </source>
</reference>